<dbReference type="SUPFAM" id="SSF50729">
    <property type="entry name" value="PH domain-like"/>
    <property type="match status" value="1"/>
</dbReference>
<dbReference type="InterPro" id="IPR006887">
    <property type="entry name" value="P4R3-like_central_dom"/>
</dbReference>
<dbReference type="GO" id="GO:0005654">
    <property type="term" value="C:nucleoplasm"/>
    <property type="evidence" value="ECO:0007669"/>
    <property type="project" value="TreeGrafter"/>
</dbReference>
<dbReference type="FunFam" id="2.30.29.30:FF:000051">
    <property type="entry name" value="Serine/threonine-protein phosphatase 4 regulatory subunit 3B"/>
    <property type="match status" value="1"/>
</dbReference>
<feature type="compositionally biased region" description="Low complexity" evidence="5">
    <location>
        <begin position="821"/>
        <end position="851"/>
    </location>
</feature>
<accession>A0A6A4UXE3</accession>
<organism evidence="8 9">
    <name type="scientific">Amphibalanus amphitrite</name>
    <name type="common">Striped barnacle</name>
    <name type="synonym">Balanus amphitrite</name>
    <dbReference type="NCBI Taxonomy" id="1232801"/>
    <lineage>
        <taxon>Eukaryota</taxon>
        <taxon>Metazoa</taxon>
        <taxon>Ecdysozoa</taxon>
        <taxon>Arthropoda</taxon>
        <taxon>Crustacea</taxon>
        <taxon>Multicrustacea</taxon>
        <taxon>Cirripedia</taxon>
        <taxon>Thoracica</taxon>
        <taxon>Thoracicalcarea</taxon>
        <taxon>Balanomorpha</taxon>
        <taxon>Balanoidea</taxon>
        <taxon>Balanidae</taxon>
        <taxon>Amphibalaninae</taxon>
        <taxon>Amphibalanus</taxon>
    </lineage>
</organism>
<comment type="caution">
    <text evidence="8">The sequence shown here is derived from an EMBL/GenBank/DDBJ whole genome shotgun (WGS) entry which is preliminary data.</text>
</comment>
<name>A0A6A4UXE3_AMPAM</name>
<dbReference type="GO" id="GO:0006974">
    <property type="term" value="P:DNA damage response"/>
    <property type="evidence" value="ECO:0007669"/>
    <property type="project" value="TreeGrafter"/>
</dbReference>
<feature type="compositionally biased region" description="Polar residues" evidence="5">
    <location>
        <begin position="884"/>
        <end position="901"/>
    </location>
</feature>
<dbReference type="Proteomes" id="UP000440578">
    <property type="component" value="Unassembled WGS sequence"/>
</dbReference>
<comment type="subcellular location">
    <subcellularLocation>
        <location evidence="1">Nucleus</location>
    </subcellularLocation>
</comment>
<evidence type="ECO:0000256" key="3">
    <source>
        <dbReference type="ARBA" id="ARBA00023242"/>
    </source>
</evidence>
<feature type="compositionally biased region" description="Low complexity" evidence="5">
    <location>
        <begin position="1023"/>
        <end position="1045"/>
    </location>
</feature>
<gene>
    <name evidence="8" type="primary">smek1</name>
    <name evidence="8" type="ORF">FJT64_013197</name>
</gene>
<evidence type="ECO:0000256" key="4">
    <source>
        <dbReference type="SAM" id="Coils"/>
    </source>
</evidence>
<feature type="domain" description="PP4R3 EVH1-like" evidence="7">
    <location>
        <begin position="7"/>
        <end position="103"/>
    </location>
</feature>
<dbReference type="EMBL" id="VIIS01002113">
    <property type="protein sequence ID" value="KAF0288417.1"/>
    <property type="molecule type" value="Genomic_DNA"/>
</dbReference>
<dbReference type="Gene3D" id="2.30.29.30">
    <property type="entry name" value="Pleckstrin-homology domain (PH domain)/Phosphotyrosine-binding domain (PTB)"/>
    <property type="match status" value="1"/>
</dbReference>
<feature type="region of interest" description="Disordered" evidence="5">
    <location>
        <begin position="884"/>
        <end position="1111"/>
    </location>
</feature>
<dbReference type="GO" id="GO:0072542">
    <property type="term" value="F:protein phosphatase activator activity"/>
    <property type="evidence" value="ECO:0007669"/>
    <property type="project" value="TreeGrafter"/>
</dbReference>
<dbReference type="InterPro" id="IPR016024">
    <property type="entry name" value="ARM-type_fold"/>
</dbReference>
<evidence type="ECO:0000259" key="6">
    <source>
        <dbReference type="Pfam" id="PF04802"/>
    </source>
</evidence>
<evidence type="ECO:0000313" key="9">
    <source>
        <dbReference type="Proteomes" id="UP000440578"/>
    </source>
</evidence>
<dbReference type="InterPro" id="IPR011993">
    <property type="entry name" value="PH-like_dom_sf"/>
</dbReference>
<evidence type="ECO:0000313" key="8">
    <source>
        <dbReference type="EMBL" id="KAF0288417.1"/>
    </source>
</evidence>
<feature type="coiled-coil region" evidence="4">
    <location>
        <begin position="647"/>
        <end position="674"/>
    </location>
</feature>
<feature type="compositionally biased region" description="Polar residues" evidence="5">
    <location>
        <begin position="979"/>
        <end position="988"/>
    </location>
</feature>
<dbReference type="OrthoDB" id="27483at2759"/>
<dbReference type="PANTHER" id="PTHR23318:SF0">
    <property type="entry name" value="SERINE_THREONINE-PROTEIN PHOSPHATASE 4 REGULATORY SUBUNIT 3"/>
    <property type="match status" value="1"/>
</dbReference>
<dbReference type="SUPFAM" id="SSF48371">
    <property type="entry name" value="ARM repeat"/>
    <property type="match status" value="1"/>
</dbReference>
<protein>
    <submittedName>
        <fullName evidence="8">Serine/threonine-protein phosphatase 4 regulatory subunit 3</fullName>
    </submittedName>
</protein>
<keyword evidence="3" id="KW-0539">Nucleus</keyword>
<feature type="compositionally biased region" description="Polar residues" evidence="5">
    <location>
        <begin position="1008"/>
        <end position="1021"/>
    </location>
</feature>
<keyword evidence="9" id="KW-1185">Reference proteome</keyword>
<sequence length="1111" mass="122160">MGDQSTRRRVKLYALNAERQWDDRGTGHVTSSYVEKLQGVSLLVKAEADGSVLLESKIQPETIYQKQQETLIVWSEGDNFDLALSFQERAGCDEIWEKICQVQGRDPSVEITHEAVEESEDERFDDMSDTVPSIELPAAEMARLEEISEVTNRVPDRLRRLWALLINSCLHSAIKREKLTLAVEADNYIPKLMRMFQMCEDLENTAGLHHLHDIIINLFQLNKNALIESMFKIDVIFDVVGCLEYDPANPVPTRHREYLRQMANFKQVLPIRNSELLAKIHQTYRVQYIQDIVLPTPSVLEDNVLSTLSSFIFFNKLDIVRQLQDDEKFLTEFFALLSDEKTPITKRRDLVMFLKEFCSFSQTLQPQSKETFFKTLLSLGVLQALETTLTVDAGPLSQPGQVIKSACIDILMYIVETVPSMVREHMLQQAETCDDDQLLMNLLVDQMVCDRDPEVGSAVQLSGIIRILIDPDNMMAALNRSEKTEFFAFFYKRCMHCLVEPLINNTTNKDLLHDDPATVQLLNLVLELLSFCVEHHTFHAKNYIMNKDIVVRILVLMKSKHKYLALDALRFLRKMVALKDDNYNRHIVKNNLFAPVVEAFFNNQGRYNLLDSAVIELFEFIKTEDIKMLLAYIVETFGDKLLDVTYVQTFRNLKQRYEQQQDRLQQRTAALESVPSILRGTTRYRRDPRQLDEDEEMWFNDEDDYEDGGEPAPVAGLHGLHGSAAAVSDLEQIGKMIEGRSKLFSPSGGDLCVEKTAAAAEPACGGVGLVDYDADSDEEEEEGAAISPLLISSLVAAATTNSPVSPSAAAASSAPVATGAIEPDQSQSQATATSDSTAAEPATTAETADSAVVKAEEAPAATESSVPVVVGSVAKAGAVEATQEAASVTTEATPQCETDVSASAPADRTEVAASTGDCVATDQNCAEAGKDSKPVDQNDSVADQETPAVTEESVTKPAEVVSDDEKGATAKQNGEVAMQTETASSHQETAVDAQESAQTHQEAEDPVQQESTPQEQETAPVTASELSAAAEPAACSDSASSQDAPADQEELSSASAADQPAGSPADQQQPPPAAEVARSPPRGQQSPPPNAGEHRDPDQLPSAKRPRLEAS</sequence>
<dbReference type="PANTHER" id="PTHR23318">
    <property type="entry name" value="ATP SYNTHASE GAMMA-RELATED"/>
    <property type="match status" value="1"/>
</dbReference>
<dbReference type="GO" id="GO:0030289">
    <property type="term" value="C:protein phosphatase 4 complex"/>
    <property type="evidence" value="ECO:0007669"/>
    <property type="project" value="TreeGrafter"/>
</dbReference>
<feature type="region of interest" description="Disordered" evidence="5">
    <location>
        <begin position="821"/>
        <end position="866"/>
    </location>
</feature>
<comment type="similarity">
    <text evidence="2">Belongs to the SMEK family.</text>
</comment>
<dbReference type="InterPro" id="IPR055236">
    <property type="entry name" value="EVH1_PP4R3"/>
</dbReference>
<dbReference type="Pfam" id="PF04802">
    <property type="entry name" value="PP4R3"/>
    <property type="match status" value="1"/>
</dbReference>
<proteinExistence type="inferred from homology"/>
<feature type="compositionally biased region" description="Low complexity" evidence="5">
    <location>
        <begin position="1052"/>
        <end position="1068"/>
    </location>
</feature>
<dbReference type="InterPro" id="IPR051137">
    <property type="entry name" value="PP4R3-like"/>
</dbReference>
<evidence type="ECO:0000256" key="1">
    <source>
        <dbReference type="ARBA" id="ARBA00004123"/>
    </source>
</evidence>
<reference evidence="8 9" key="1">
    <citation type="submission" date="2019-07" db="EMBL/GenBank/DDBJ databases">
        <title>Draft genome assembly of a fouling barnacle, Amphibalanus amphitrite (Darwin, 1854): The first reference genome for Thecostraca.</title>
        <authorList>
            <person name="Kim W."/>
        </authorList>
    </citation>
    <scope>NUCLEOTIDE SEQUENCE [LARGE SCALE GENOMIC DNA]</scope>
    <source>
        <strain evidence="8">SNU_AA5</strain>
        <tissue evidence="8">Soma without cirri and trophi</tissue>
    </source>
</reference>
<evidence type="ECO:0000256" key="2">
    <source>
        <dbReference type="ARBA" id="ARBA00008809"/>
    </source>
</evidence>
<evidence type="ECO:0000256" key="5">
    <source>
        <dbReference type="SAM" id="MobiDB-lite"/>
    </source>
</evidence>
<evidence type="ECO:0000259" key="7">
    <source>
        <dbReference type="Pfam" id="PF22972"/>
    </source>
</evidence>
<feature type="domain" description="Serine/threonine-protein phosphatase 4 regulatory subunit 3-like central" evidence="6">
    <location>
        <begin position="165"/>
        <end position="659"/>
    </location>
</feature>
<dbReference type="Pfam" id="PF22972">
    <property type="entry name" value="EVH1_PP4R3"/>
    <property type="match status" value="1"/>
</dbReference>
<keyword evidence="4" id="KW-0175">Coiled coil</keyword>
<dbReference type="AlphaFoldDB" id="A0A6A4UXE3"/>